<reference evidence="2 3" key="1">
    <citation type="submission" date="2012-10" db="EMBL/GenBank/DDBJ databases">
        <authorList>
            <person name="Zafar N."/>
            <person name="Inman J."/>
            <person name="Hall N."/>
            <person name="Lorenzi H."/>
            <person name="Caler E."/>
        </authorList>
    </citation>
    <scope>NUCLEOTIDE SEQUENCE [LARGE SCALE GENOMIC DNA]</scope>
    <source>
        <strain evidence="2 3">IP1</strain>
    </source>
</reference>
<dbReference type="Gene3D" id="3.80.10.10">
    <property type="entry name" value="Ribonuclease Inhibitor"/>
    <property type="match status" value="3"/>
</dbReference>
<dbReference type="PANTHER" id="PTHR45661">
    <property type="entry name" value="SURFACE ANTIGEN"/>
    <property type="match status" value="1"/>
</dbReference>
<dbReference type="GeneID" id="14888059"/>
<dbReference type="InterPro" id="IPR032675">
    <property type="entry name" value="LRR_dom_sf"/>
</dbReference>
<accession>L7FMK1</accession>
<keyword evidence="1" id="KW-0732">Signal</keyword>
<dbReference type="Proteomes" id="UP000014680">
    <property type="component" value="Unassembled WGS sequence"/>
</dbReference>
<evidence type="ECO:0000313" key="2">
    <source>
        <dbReference type="EMBL" id="ELP89089.1"/>
    </source>
</evidence>
<evidence type="ECO:0000313" key="3">
    <source>
        <dbReference type="Proteomes" id="UP000014680"/>
    </source>
</evidence>
<dbReference type="KEGG" id="eiv:EIN_448500"/>
<dbReference type="OrthoDB" id="27267at2759"/>
<gene>
    <name evidence="2" type="ORF">EIN_448500</name>
</gene>
<sequence>MKSVILFLCIIYYSVGQETPCYTIDYSDVCVRDVSCEGAVVIGPGYPPAICKDGFKGNTKITSVKYTPKGEMFIKASAFEGATNLEYFESESPIEVMEEKAFKGCTSLKSINVGTVTEIQPSCFEGCSSLITVDNFDKITIFNTLSFSGTGLTEITFGNSVKKIVSDAFKNTKLKDIIFGNTAVTMLESGAFKDMTTLISVDLGGNTEIPDNLFMGCTSLGSVKNIDKVTSFGVSSFERTSLKEIVFGNTVTKMGNGAFKEVGSLSITLPSTQIGDFGPNVFENSRSLSQVYYSGNTIVPDFTFRGCTSLAVLKGSENIISFGVSSFENTKLNNIVFAPNIKKLGDNAFKATSFTTITLPDTNIEQFGVGVFENIKTLKSVTVGGTTTIPQNTFKGCENMNTVSGSEKITSFGENCFDETSLTKITFGDKVDKIGSSAFVGTLIGSVRLPKRPVDDFGEGVFLNCLNLDHVYLGGTKKIPPHTFERCSTMSQLRETEMIEFIGKDAFKGCTNLVSINLFGNLETLLDSFESINNVFYHGTAPPKTLPTEPPLKTSLRVFVTNFYKPEKFGEIEVKRLNCSITQFVDVSQQNVTCQNCAAKMATLDGDNYMCDIDMTACINAHAKCQICLEDKCRKCDEKLFVDTTKDVCVAECPSGYYDGAIQCEKCKDHYEKPCKDAECEKCTGGVIGTMIVGLVITLLFLF</sequence>
<dbReference type="PANTHER" id="PTHR45661:SF3">
    <property type="entry name" value="IG-LIKE DOMAIN-CONTAINING PROTEIN"/>
    <property type="match status" value="1"/>
</dbReference>
<dbReference type="SUPFAM" id="SSF52058">
    <property type="entry name" value="L domain-like"/>
    <property type="match status" value="3"/>
</dbReference>
<name>L7FMK1_ENTIV</name>
<dbReference type="EMBL" id="KB206681">
    <property type="protein sequence ID" value="ELP89089.1"/>
    <property type="molecule type" value="Genomic_DNA"/>
</dbReference>
<dbReference type="SUPFAM" id="SSF57184">
    <property type="entry name" value="Growth factor receptor domain"/>
    <property type="match status" value="1"/>
</dbReference>
<keyword evidence="3" id="KW-1185">Reference proteome</keyword>
<organism evidence="2 3">
    <name type="scientific">Entamoeba invadens IP1</name>
    <dbReference type="NCBI Taxonomy" id="370355"/>
    <lineage>
        <taxon>Eukaryota</taxon>
        <taxon>Amoebozoa</taxon>
        <taxon>Evosea</taxon>
        <taxon>Archamoebae</taxon>
        <taxon>Mastigamoebida</taxon>
        <taxon>Entamoebidae</taxon>
        <taxon>Entamoeba</taxon>
    </lineage>
</organism>
<dbReference type="AlphaFoldDB" id="L7FMK1"/>
<evidence type="ECO:0000256" key="1">
    <source>
        <dbReference type="SAM" id="SignalP"/>
    </source>
</evidence>
<dbReference type="VEuPathDB" id="AmoebaDB:EIN_448500"/>
<feature type="signal peptide" evidence="1">
    <location>
        <begin position="1"/>
        <end position="16"/>
    </location>
</feature>
<feature type="chain" id="PRO_5003974078" description="Surface antigen BspA-like" evidence="1">
    <location>
        <begin position="17"/>
        <end position="703"/>
    </location>
</feature>
<dbReference type="Pfam" id="PF13306">
    <property type="entry name" value="LRR_5"/>
    <property type="match status" value="3"/>
</dbReference>
<protein>
    <recommendedName>
        <fullName evidence="4">Surface antigen BspA-like</fullName>
    </recommendedName>
</protein>
<proteinExistence type="predicted"/>
<evidence type="ECO:0008006" key="4">
    <source>
        <dbReference type="Google" id="ProtNLM"/>
    </source>
</evidence>
<dbReference type="InterPro" id="IPR009030">
    <property type="entry name" value="Growth_fac_rcpt_cys_sf"/>
</dbReference>
<dbReference type="InterPro" id="IPR026906">
    <property type="entry name" value="LRR_5"/>
</dbReference>
<dbReference type="RefSeq" id="XP_004255860.1">
    <property type="nucleotide sequence ID" value="XM_004255812.1"/>
</dbReference>
<dbReference type="InterPro" id="IPR053139">
    <property type="entry name" value="Surface_bspA-like"/>
</dbReference>